<evidence type="ECO:0000313" key="11">
    <source>
        <dbReference type="Proteomes" id="UP001219956"/>
    </source>
</evidence>
<evidence type="ECO:0000259" key="8">
    <source>
        <dbReference type="PROSITE" id="PS50110"/>
    </source>
</evidence>
<dbReference type="SUPFAM" id="SSF46894">
    <property type="entry name" value="C-terminal effector domain of the bipartite response regulators"/>
    <property type="match status" value="1"/>
</dbReference>
<feature type="domain" description="OmpR/PhoB-type" evidence="9">
    <location>
        <begin position="121"/>
        <end position="224"/>
    </location>
</feature>
<evidence type="ECO:0000313" key="10">
    <source>
        <dbReference type="EMBL" id="MDC7716003.1"/>
    </source>
</evidence>
<dbReference type="InterPro" id="IPR001867">
    <property type="entry name" value="OmpR/PhoB-type_DNA-bd"/>
</dbReference>
<dbReference type="EMBL" id="JAQQLF010000002">
    <property type="protein sequence ID" value="MDC7716003.1"/>
    <property type="molecule type" value="Genomic_DNA"/>
</dbReference>
<feature type="domain" description="Response regulatory" evidence="8">
    <location>
        <begin position="9"/>
        <end position="121"/>
    </location>
</feature>
<dbReference type="PANTHER" id="PTHR48111:SF4">
    <property type="entry name" value="DNA-BINDING DUAL TRANSCRIPTIONAL REGULATOR OMPR"/>
    <property type="match status" value="1"/>
</dbReference>
<dbReference type="InterPro" id="IPR039420">
    <property type="entry name" value="WalR-like"/>
</dbReference>
<evidence type="ECO:0000256" key="1">
    <source>
        <dbReference type="ARBA" id="ARBA00022553"/>
    </source>
</evidence>
<keyword evidence="2" id="KW-0902">Two-component regulatory system</keyword>
<dbReference type="SMART" id="SM00862">
    <property type="entry name" value="Trans_reg_C"/>
    <property type="match status" value="1"/>
</dbReference>
<dbReference type="SUPFAM" id="SSF52172">
    <property type="entry name" value="CheY-like"/>
    <property type="match status" value="1"/>
</dbReference>
<reference evidence="10 11" key="1">
    <citation type="submission" date="2023-01" db="EMBL/GenBank/DDBJ databases">
        <title>Novel species of the genus Vogesella isolated from rivers.</title>
        <authorList>
            <person name="Lu H."/>
        </authorList>
    </citation>
    <scope>NUCLEOTIDE SEQUENCE [LARGE SCALE GENOMIC DNA]</scope>
    <source>
        <strain evidence="10 11">DC21W</strain>
    </source>
</reference>
<sequence length="229" mass="24944">MVTRINPLNVVVVEDHDVLREVTLDALRVQGYHVQGVDCAEALGDLPFQPDLYIVDLNLPGEDGISLSRRLRAAQPEVGIIMTTARNSIAAKVEGYASGADIYLTKPCSLEELLAAVRSLARRLTGQGPEHGWILQTDKQQLSGPGGQVGLTSSEFALLAGLSRAPGRQLETWQMIELLGKRLEEYSKANLEVQLVRLRKKLVQAGCDNHALKAVRGQGYQLAVTLAIQ</sequence>
<dbReference type="Pfam" id="PF00486">
    <property type="entry name" value="Trans_reg_C"/>
    <property type="match status" value="1"/>
</dbReference>
<dbReference type="Gene3D" id="3.40.50.2300">
    <property type="match status" value="1"/>
</dbReference>
<evidence type="ECO:0000256" key="7">
    <source>
        <dbReference type="PROSITE-ProRule" id="PRU01091"/>
    </source>
</evidence>
<dbReference type="Proteomes" id="UP001219956">
    <property type="component" value="Unassembled WGS sequence"/>
</dbReference>
<evidence type="ECO:0000256" key="6">
    <source>
        <dbReference type="PROSITE-ProRule" id="PRU00169"/>
    </source>
</evidence>
<name>A0ABT5ITV8_9NEIS</name>
<dbReference type="PROSITE" id="PS51755">
    <property type="entry name" value="OMPR_PHOB"/>
    <property type="match status" value="1"/>
</dbReference>
<feature type="DNA-binding region" description="OmpR/PhoB-type" evidence="7">
    <location>
        <begin position="121"/>
        <end position="224"/>
    </location>
</feature>
<evidence type="ECO:0000256" key="3">
    <source>
        <dbReference type="ARBA" id="ARBA00023015"/>
    </source>
</evidence>
<organism evidence="10 11">
    <name type="scientific">Vogesella aquatica</name>
    <dbReference type="NCBI Taxonomy" id="2984206"/>
    <lineage>
        <taxon>Bacteria</taxon>
        <taxon>Pseudomonadati</taxon>
        <taxon>Pseudomonadota</taxon>
        <taxon>Betaproteobacteria</taxon>
        <taxon>Neisseriales</taxon>
        <taxon>Chromobacteriaceae</taxon>
        <taxon>Vogesella</taxon>
    </lineage>
</organism>
<dbReference type="RefSeq" id="WP_272750453.1">
    <property type="nucleotide sequence ID" value="NZ_JAQQLF010000002.1"/>
</dbReference>
<gene>
    <name evidence="10" type="ORF">PQU95_02040</name>
</gene>
<dbReference type="Gene3D" id="1.10.10.10">
    <property type="entry name" value="Winged helix-like DNA-binding domain superfamily/Winged helix DNA-binding domain"/>
    <property type="match status" value="1"/>
</dbReference>
<evidence type="ECO:0000259" key="9">
    <source>
        <dbReference type="PROSITE" id="PS51755"/>
    </source>
</evidence>
<dbReference type="PANTHER" id="PTHR48111">
    <property type="entry name" value="REGULATOR OF RPOS"/>
    <property type="match status" value="1"/>
</dbReference>
<keyword evidence="3" id="KW-0805">Transcription regulation</keyword>
<evidence type="ECO:0000256" key="4">
    <source>
        <dbReference type="ARBA" id="ARBA00023125"/>
    </source>
</evidence>
<accession>A0ABT5ITV8</accession>
<dbReference type="InterPro" id="IPR016032">
    <property type="entry name" value="Sig_transdc_resp-reg_C-effctor"/>
</dbReference>
<dbReference type="SMART" id="SM00448">
    <property type="entry name" value="REC"/>
    <property type="match status" value="1"/>
</dbReference>
<dbReference type="InterPro" id="IPR011006">
    <property type="entry name" value="CheY-like_superfamily"/>
</dbReference>
<dbReference type="InterPro" id="IPR001789">
    <property type="entry name" value="Sig_transdc_resp-reg_receiver"/>
</dbReference>
<keyword evidence="5" id="KW-0804">Transcription</keyword>
<keyword evidence="1 6" id="KW-0597">Phosphoprotein</keyword>
<evidence type="ECO:0000256" key="2">
    <source>
        <dbReference type="ARBA" id="ARBA00023012"/>
    </source>
</evidence>
<comment type="caution">
    <text evidence="10">The sequence shown here is derived from an EMBL/GenBank/DDBJ whole genome shotgun (WGS) entry which is preliminary data.</text>
</comment>
<dbReference type="CDD" id="cd00383">
    <property type="entry name" value="trans_reg_C"/>
    <property type="match status" value="1"/>
</dbReference>
<dbReference type="PROSITE" id="PS50110">
    <property type="entry name" value="RESPONSE_REGULATORY"/>
    <property type="match status" value="1"/>
</dbReference>
<protein>
    <submittedName>
        <fullName evidence="10">Response regulator transcription factor</fullName>
    </submittedName>
</protein>
<evidence type="ECO:0000256" key="5">
    <source>
        <dbReference type="ARBA" id="ARBA00023163"/>
    </source>
</evidence>
<dbReference type="InterPro" id="IPR036388">
    <property type="entry name" value="WH-like_DNA-bd_sf"/>
</dbReference>
<keyword evidence="4 7" id="KW-0238">DNA-binding</keyword>
<keyword evidence="11" id="KW-1185">Reference proteome</keyword>
<dbReference type="Pfam" id="PF00072">
    <property type="entry name" value="Response_reg"/>
    <property type="match status" value="1"/>
</dbReference>
<proteinExistence type="predicted"/>
<feature type="modified residue" description="4-aspartylphosphate" evidence="6">
    <location>
        <position position="56"/>
    </location>
</feature>